<sequence length="150" mass="17547">MEHLRLISESTPCDKIVYSIGGVPFHWSFKFAPSLRNVWASTRSNRKVLRRKDAPHHFLFEALESRNRLSAYVVNGSVPFPSLSTVCLIRFDPRIVGVLSIESRRVRRVFSRMFYPPYGFFHRFLHLVVFCVTCLHVHISPLSAHFERMK</sequence>
<proteinExistence type="predicted"/>
<keyword evidence="1" id="KW-0812">Transmembrane</keyword>
<name>A0A915ADE4_PARUN</name>
<accession>A0A915ADE4</accession>
<dbReference type="WBParaSite" id="PgR005X_g176_t01">
    <property type="protein sequence ID" value="PgR005X_g176_t01"/>
    <property type="gene ID" value="PgR005X_g176"/>
</dbReference>
<protein>
    <submittedName>
        <fullName evidence="3">Uncharacterized protein</fullName>
    </submittedName>
</protein>
<feature type="transmembrane region" description="Helical" evidence="1">
    <location>
        <begin position="120"/>
        <end position="139"/>
    </location>
</feature>
<dbReference type="AlphaFoldDB" id="A0A915ADE4"/>
<organism evidence="2 3">
    <name type="scientific">Parascaris univalens</name>
    <name type="common">Nematode worm</name>
    <dbReference type="NCBI Taxonomy" id="6257"/>
    <lineage>
        <taxon>Eukaryota</taxon>
        <taxon>Metazoa</taxon>
        <taxon>Ecdysozoa</taxon>
        <taxon>Nematoda</taxon>
        <taxon>Chromadorea</taxon>
        <taxon>Rhabditida</taxon>
        <taxon>Spirurina</taxon>
        <taxon>Ascaridomorpha</taxon>
        <taxon>Ascaridoidea</taxon>
        <taxon>Ascarididae</taxon>
        <taxon>Parascaris</taxon>
    </lineage>
</organism>
<dbReference type="Proteomes" id="UP000887569">
    <property type="component" value="Unplaced"/>
</dbReference>
<keyword evidence="1" id="KW-1133">Transmembrane helix</keyword>
<evidence type="ECO:0000313" key="2">
    <source>
        <dbReference type="Proteomes" id="UP000887569"/>
    </source>
</evidence>
<reference evidence="3" key="1">
    <citation type="submission" date="2022-11" db="UniProtKB">
        <authorList>
            <consortium name="WormBaseParasite"/>
        </authorList>
    </citation>
    <scope>IDENTIFICATION</scope>
</reference>
<keyword evidence="1" id="KW-0472">Membrane</keyword>
<evidence type="ECO:0000256" key="1">
    <source>
        <dbReference type="SAM" id="Phobius"/>
    </source>
</evidence>
<evidence type="ECO:0000313" key="3">
    <source>
        <dbReference type="WBParaSite" id="PgR005X_g176_t01"/>
    </source>
</evidence>
<keyword evidence="2" id="KW-1185">Reference proteome</keyword>